<reference evidence="12 13" key="1">
    <citation type="submission" date="2022-01" db="EMBL/GenBank/DDBJ databases">
        <title>Alkalihalobacillus sp. EGI L200015, a novel bacterium isolated from a salt lake sediment.</title>
        <authorList>
            <person name="Gao L."/>
            <person name="Fang B.-Z."/>
            <person name="Li W.-J."/>
        </authorList>
    </citation>
    <scope>NUCLEOTIDE SEQUENCE [LARGE SCALE GENOMIC DNA]</scope>
    <source>
        <strain evidence="12 13">KCTC 12718</strain>
    </source>
</reference>
<evidence type="ECO:0000313" key="13">
    <source>
        <dbReference type="Proteomes" id="UP001649381"/>
    </source>
</evidence>
<dbReference type="SMART" id="SM00836">
    <property type="entry name" value="DALR_1"/>
    <property type="match status" value="1"/>
</dbReference>
<comment type="subcellular location">
    <subcellularLocation>
        <location evidence="8">Cytoplasm</location>
    </subcellularLocation>
</comment>
<evidence type="ECO:0000256" key="5">
    <source>
        <dbReference type="ARBA" id="ARBA00022917"/>
    </source>
</evidence>
<dbReference type="Pfam" id="PF05746">
    <property type="entry name" value="DALR_1"/>
    <property type="match status" value="1"/>
</dbReference>
<dbReference type="InterPro" id="IPR035684">
    <property type="entry name" value="ArgRS_core"/>
</dbReference>
<dbReference type="CDD" id="cd07956">
    <property type="entry name" value="Anticodon_Ia_Arg"/>
    <property type="match status" value="1"/>
</dbReference>
<dbReference type="PANTHER" id="PTHR11956">
    <property type="entry name" value="ARGINYL-TRNA SYNTHETASE"/>
    <property type="match status" value="1"/>
</dbReference>
<keyword evidence="8" id="KW-0963">Cytoplasm</keyword>
<evidence type="ECO:0000256" key="2">
    <source>
        <dbReference type="ARBA" id="ARBA00022598"/>
    </source>
</evidence>
<dbReference type="Pfam" id="PF00750">
    <property type="entry name" value="tRNA-synt_1d"/>
    <property type="match status" value="1"/>
</dbReference>
<evidence type="ECO:0000259" key="11">
    <source>
        <dbReference type="SMART" id="SM01016"/>
    </source>
</evidence>
<evidence type="ECO:0000256" key="7">
    <source>
        <dbReference type="ARBA" id="ARBA00049339"/>
    </source>
</evidence>
<keyword evidence="6 8" id="KW-0030">Aminoacyl-tRNA synthetase</keyword>
<dbReference type="SMART" id="SM01016">
    <property type="entry name" value="Arg_tRNA_synt_N"/>
    <property type="match status" value="1"/>
</dbReference>
<gene>
    <name evidence="8 12" type="primary">argS</name>
    <name evidence="12" type="ORF">L2716_16730</name>
</gene>
<evidence type="ECO:0000259" key="10">
    <source>
        <dbReference type="SMART" id="SM00836"/>
    </source>
</evidence>
<keyword evidence="4 8" id="KW-0067">ATP-binding</keyword>
<dbReference type="Gene3D" id="3.30.1360.70">
    <property type="entry name" value="Arginyl tRNA synthetase N-terminal domain"/>
    <property type="match status" value="1"/>
</dbReference>
<dbReference type="InterPro" id="IPR008909">
    <property type="entry name" value="DALR_anticod-bd"/>
</dbReference>
<dbReference type="InterPro" id="IPR005148">
    <property type="entry name" value="Arg-tRNA-synth_N"/>
</dbReference>
<evidence type="ECO:0000256" key="6">
    <source>
        <dbReference type="ARBA" id="ARBA00023146"/>
    </source>
</evidence>
<dbReference type="EC" id="6.1.1.19" evidence="8"/>
<comment type="similarity">
    <text evidence="1 8 9">Belongs to the class-I aminoacyl-tRNA synthetase family.</text>
</comment>
<dbReference type="SUPFAM" id="SSF47323">
    <property type="entry name" value="Anticodon-binding domain of a subclass of class I aminoacyl-tRNA synthetases"/>
    <property type="match status" value="1"/>
</dbReference>
<feature type="domain" description="Arginyl tRNA synthetase N-terminal" evidence="11">
    <location>
        <begin position="5"/>
        <end position="84"/>
    </location>
</feature>
<evidence type="ECO:0000256" key="4">
    <source>
        <dbReference type="ARBA" id="ARBA00022840"/>
    </source>
</evidence>
<dbReference type="Proteomes" id="UP001649381">
    <property type="component" value="Unassembled WGS sequence"/>
</dbReference>
<accession>A0ABS9H6F9</accession>
<dbReference type="PRINTS" id="PR01038">
    <property type="entry name" value="TRNASYNTHARG"/>
</dbReference>
<name>A0ABS9H6F9_9BACL</name>
<comment type="catalytic activity">
    <reaction evidence="7 8">
        <text>tRNA(Arg) + L-arginine + ATP = L-arginyl-tRNA(Arg) + AMP + diphosphate</text>
        <dbReference type="Rhea" id="RHEA:20301"/>
        <dbReference type="Rhea" id="RHEA-COMP:9658"/>
        <dbReference type="Rhea" id="RHEA-COMP:9673"/>
        <dbReference type="ChEBI" id="CHEBI:30616"/>
        <dbReference type="ChEBI" id="CHEBI:32682"/>
        <dbReference type="ChEBI" id="CHEBI:33019"/>
        <dbReference type="ChEBI" id="CHEBI:78442"/>
        <dbReference type="ChEBI" id="CHEBI:78513"/>
        <dbReference type="ChEBI" id="CHEBI:456215"/>
        <dbReference type="EC" id="6.1.1.19"/>
    </reaction>
</comment>
<proteinExistence type="inferred from homology"/>
<feature type="short sequence motif" description="'HIGH' region" evidence="8">
    <location>
        <begin position="121"/>
        <end position="131"/>
    </location>
</feature>
<dbReference type="InterPro" id="IPR001278">
    <property type="entry name" value="Arg-tRNA-ligase"/>
</dbReference>
<evidence type="ECO:0000256" key="3">
    <source>
        <dbReference type="ARBA" id="ARBA00022741"/>
    </source>
</evidence>
<dbReference type="SUPFAM" id="SSF55190">
    <property type="entry name" value="Arginyl-tRNA synthetase (ArgRS), N-terminal 'additional' domain"/>
    <property type="match status" value="1"/>
</dbReference>
<evidence type="ECO:0000256" key="8">
    <source>
        <dbReference type="HAMAP-Rule" id="MF_00123"/>
    </source>
</evidence>
<dbReference type="HAMAP" id="MF_00123">
    <property type="entry name" value="Arg_tRNA_synth"/>
    <property type="match status" value="1"/>
</dbReference>
<dbReference type="NCBIfam" id="TIGR00456">
    <property type="entry name" value="argS"/>
    <property type="match status" value="1"/>
</dbReference>
<evidence type="ECO:0000256" key="1">
    <source>
        <dbReference type="ARBA" id="ARBA00005594"/>
    </source>
</evidence>
<dbReference type="InterPro" id="IPR009080">
    <property type="entry name" value="tRNAsynth_Ia_anticodon-bd"/>
</dbReference>
<keyword evidence="13" id="KW-1185">Reference proteome</keyword>
<dbReference type="PANTHER" id="PTHR11956:SF5">
    <property type="entry name" value="ARGININE--TRNA LIGASE, CYTOPLASMIC"/>
    <property type="match status" value="1"/>
</dbReference>
<organism evidence="12 13">
    <name type="scientific">Pseudalkalibacillus berkeleyi</name>
    <dbReference type="NCBI Taxonomy" id="1069813"/>
    <lineage>
        <taxon>Bacteria</taxon>
        <taxon>Bacillati</taxon>
        <taxon>Bacillota</taxon>
        <taxon>Bacilli</taxon>
        <taxon>Bacillales</taxon>
        <taxon>Fictibacillaceae</taxon>
        <taxon>Pseudalkalibacillus</taxon>
    </lineage>
</organism>
<comment type="caution">
    <text evidence="12">The sequence shown here is derived from an EMBL/GenBank/DDBJ whole genome shotgun (WGS) entry which is preliminary data.</text>
</comment>
<evidence type="ECO:0000256" key="9">
    <source>
        <dbReference type="RuleBase" id="RU363038"/>
    </source>
</evidence>
<dbReference type="Gene3D" id="1.10.730.10">
    <property type="entry name" value="Isoleucyl-tRNA Synthetase, Domain 1"/>
    <property type="match status" value="1"/>
</dbReference>
<dbReference type="InterPro" id="IPR014729">
    <property type="entry name" value="Rossmann-like_a/b/a_fold"/>
</dbReference>
<feature type="domain" description="DALR anticodon binding" evidence="10">
    <location>
        <begin position="449"/>
        <end position="565"/>
    </location>
</feature>
<dbReference type="Pfam" id="PF03485">
    <property type="entry name" value="Arg_tRNA_synt_N"/>
    <property type="match status" value="1"/>
</dbReference>
<dbReference type="SUPFAM" id="SSF52374">
    <property type="entry name" value="Nucleotidylyl transferase"/>
    <property type="match status" value="1"/>
</dbReference>
<evidence type="ECO:0000313" key="12">
    <source>
        <dbReference type="EMBL" id="MCF6139373.1"/>
    </source>
</evidence>
<protein>
    <recommendedName>
        <fullName evidence="8">Arginine--tRNA ligase</fullName>
        <ecNumber evidence="8">6.1.1.19</ecNumber>
    </recommendedName>
    <alternativeName>
        <fullName evidence="8">Arginyl-tRNA synthetase</fullName>
        <shortName evidence="8">ArgRS</shortName>
    </alternativeName>
</protein>
<dbReference type="Gene3D" id="3.40.50.620">
    <property type="entry name" value="HUPs"/>
    <property type="match status" value="1"/>
</dbReference>
<dbReference type="CDD" id="cd00671">
    <property type="entry name" value="ArgRS_core"/>
    <property type="match status" value="1"/>
</dbReference>
<keyword evidence="3 8" id="KW-0547">Nucleotide-binding</keyword>
<sequence>MSIKDYTAHQLSIIIDSLSEEDLKKSLEVPPNREMGDLAFPCFILAKHLKQSPVQIAKELEGKLSSSDVFDRVEATGPYLNLFLPKRKLTEQVISEILVDGEQYGSVKASGHQIPIDLSSPNIAKPFSMGHLRSTVIGNAVANLAEKNGYKPIRINHLGDWGTQFGKLMTAYEKWGNEHAVRKSPIKELNALYVLFHEKAKEDPSLDDEGRAWFKKLEGGDSNATALWKWFREESLKEFEKIYELLDVSFDAYPGESFYNDKMQAIVDELNEKKLLVESDGAMVVDLEEFDMPPALIQKKDGASLYATRDLAAAKYRKSTYHFAESLYVVGHEQSLHFQQVKKVLLKLGYDWAEDMKHIPFGMILQDGKKMSTRKGKTVLLEEVLKQTIEQAKRNIEEKNPTLKAKEQVAEIIGVGAVIFNDLKQSRLNDVEFDIEQMLRFEGETGPYIQYTYARACTLLTKGSWGEMKETNPPYNIDEAYLWDLILTLEHFPSIVERAFHEYEPSILSRYLIVLARYFNQYYGKVRILSGTDEEQQARLHLVKSVTVVLKEGLRLLGIKAPEKM</sequence>
<dbReference type="GO" id="GO:0004814">
    <property type="term" value="F:arginine-tRNA ligase activity"/>
    <property type="evidence" value="ECO:0007669"/>
    <property type="project" value="UniProtKB-EC"/>
</dbReference>
<dbReference type="InterPro" id="IPR036695">
    <property type="entry name" value="Arg-tRNA-synth_N_sf"/>
</dbReference>
<dbReference type="EMBL" id="JAKIJS010000003">
    <property type="protein sequence ID" value="MCF6139373.1"/>
    <property type="molecule type" value="Genomic_DNA"/>
</dbReference>
<keyword evidence="2 8" id="KW-0436">Ligase</keyword>
<dbReference type="RefSeq" id="WP_236338140.1">
    <property type="nucleotide sequence ID" value="NZ_JAKIJS010000003.1"/>
</dbReference>
<keyword evidence="5 8" id="KW-0648">Protein biosynthesis</keyword>
<comment type="subunit">
    <text evidence="8">Monomer.</text>
</comment>